<comment type="caution">
    <text evidence="4">The sequence shown here is derived from an EMBL/GenBank/DDBJ whole genome shotgun (WGS) entry which is preliminary data.</text>
</comment>
<protein>
    <recommendedName>
        <fullName evidence="6">Glycosyltransferase family 2 protein</fullName>
    </recommendedName>
</protein>
<dbReference type="InterPro" id="IPR050757">
    <property type="entry name" value="Collagen_mod_GT25"/>
</dbReference>
<sequence length="271" mass="31321">MSEDLLTIAILAKDKAHALPLYLNMIERQTYPSSRINLYIRTNNNNDHTAEVLRNWADRVRDAYHEVYFNDSDIEERVQDYAPHDWNALKLKALGKIRQESVQWAMDRGTHYFVADCDNFVAPDTIETLLNTKMPVIGPLLKIAESPGAFYSNYHHLTDDNGYLKSSTQHHEILFGTVKGLIQVDVVHCSYLIRKEYLQYAQYDDDSYRFEYVIFSDGLRKAGIPQYIDNRRVYGALTFVDTAQDFVEKNVEPNFYELAGLQEMGSANDIT</sequence>
<dbReference type="PANTHER" id="PTHR10730">
    <property type="entry name" value="PROCOLLAGEN-LYSINE,2-OXOGLUTARATE 5-DIOXYGENASE/GLYCOSYLTRANSFERASE 25 FAMILY MEMBER"/>
    <property type="match status" value="1"/>
</dbReference>
<dbReference type="PANTHER" id="PTHR10730:SF53">
    <property type="entry name" value="GLYCOSYLTRANSFERASE 25 FAMILY MEMBER"/>
    <property type="match status" value="1"/>
</dbReference>
<keyword evidence="3" id="KW-0808">Transferase</keyword>
<evidence type="ECO:0000313" key="4">
    <source>
        <dbReference type="EMBL" id="MFB5762602.1"/>
    </source>
</evidence>
<evidence type="ECO:0000256" key="2">
    <source>
        <dbReference type="ARBA" id="ARBA00022676"/>
    </source>
</evidence>
<dbReference type="SUPFAM" id="SSF53448">
    <property type="entry name" value="Nucleotide-diphospho-sugar transferases"/>
    <property type="match status" value="1"/>
</dbReference>
<dbReference type="InterPro" id="IPR029044">
    <property type="entry name" value="Nucleotide-diphossugar_trans"/>
</dbReference>
<organism evidence="4 5">
    <name type="scientific">Paenibacillus medicaginis</name>
    <dbReference type="NCBI Taxonomy" id="1470560"/>
    <lineage>
        <taxon>Bacteria</taxon>
        <taxon>Bacillati</taxon>
        <taxon>Bacillota</taxon>
        <taxon>Bacilli</taxon>
        <taxon>Bacillales</taxon>
        <taxon>Paenibacillaceae</taxon>
        <taxon>Paenibacillus</taxon>
    </lineage>
</organism>
<keyword evidence="2" id="KW-0328">Glycosyltransferase</keyword>
<evidence type="ECO:0000256" key="1">
    <source>
        <dbReference type="ARBA" id="ARBA00006721"/>
    </source>
</evidence>
<evidence type="ECO:0000256" key="3">
    <source>
        <dbReference type="ARBA" id="ARBA00022679"/>
    </source>
</evidence>
<dbReference type="Proteomes" id="UP001580430">
    <property type="component" value="Unassembled WGS sequence"/>
</dbReference>
<dbReference type="RefSeq" id="WP_375521703.1">
    <property type="nucleotide sequence ID" value="NZ_JBHIRY010000022.1"/>
</dbReference>
<proteinExistence type="inferred from homology"/>
<comment type="similarity">
    <text evidence="1">Belongs to the glycosyltransferase 25 family.</text>
</comment>
<dbReference type="Gene3D" id="3.90.550.10">
    <property type="entry name" value="Spore Coat Polysaccharide Biosynthesis Protein SpsA, Chain A"/>
    <property type="match status" value="1"/>
</dbReference>
<reference evidence="4 5" key="1">
    <citation type="submission" date="2024-09" db="EMBL/GenBank/DDBJ databases">
        <title>Paenibacillus zeirhizospherea sp. nov., isolated from surface of the maize (Zea mays) roots in a horticulture field, Hungary.</title>
        <authorList>
            <person name="Marton D."/>
            <person name="Farkas M."/>
            <person name="Bedics A."/>
            <person name="Toth E."/>
            <person name="Tancsics A."/>
            <person name="Boka K."/>
            <person name="Marati G."/>
            <person name="Kriszt B."/>
            <person name="Cserhati M."/>
        </authorList>
    </citation>
    <scope>NUCLEOTIDE SEQUENCE [LARGE SCALE GENOMIC DNA]</scope>
    <source>
        <strain evidence="4 5">JCM 18446</strain>
    </source>
</reference>
<dbReference type="EMBL" id="JBHIRY010000022">
    <property type="protein sequence ID" value="MFB5762602.1"/>
    <property type="molecule type" value="Genomic_DNA"/>
</dbReference>
<evidence type="ECO:0008006" key="6">
    <source>
        <dbReference type="Google" id="ProtNLM"/>
    </source>
</evidence>
<gene>
    <name evidence="4" type="ORF">ACE5LO_19650</name>
</gene>
<evidence type="ECO:0000313" key="5">
    <source>
        <dbReference type="Proteomes" id="UP001580430"/>
    </source>
</evidence>
<keyword evidence="5" id="KW-1185">Reference proteome</keyword>
<accession>A0ABV5C531</accession>
<name>A0ABV5C531_9BACL</name>